<dbReference type="InterPro" id="IPR003817">
    <property type="entry name" value="PS_Dcarbxylase"/>
</dbReference>
<evidence type="ECO:0000256" key="6">
    <source>
        <dbReference type="ARBA" id="ARBA00023098"/>
    </source>
</evidence>
<dbReference type="NCBIfam" id="TIGR00163">
    <property type="entry name" value="PS_decarb"/>
    <property type="match status" value="1"/>
</dbReference>
<dbReference type="PANTHER" id="PTHR10067:SF6">
    <property type="entry name" value="PHOSPHATIDYLSERINE DECARBOXYLASE PROENZYME, MITOCHONDRIAL"/>
    <property type="match status" value="1"/>
</dbReference>
<dbReference type="Pfam" id="PF02666">
    <property type="entry name" value="PS_Dcarbxylase"/>
    <property type="match status" value="1"/>
</dbReference>
<dbReference type="InterPro" id="IPR033177">
    <property type="entry name" value="PSD-B"/>
</dbReference>
<dbReference type="GO" id="GO:0004609">
    <property type="term" value="F:phosphatidylserine decarboxylase activity"/>
    <property type="evidence" value="ECO:0007669"/>
    <property type="project" value="UniProtKB-EC"/>
</dbReference>
<evidence type="ECO:0000256" key="5">
    <source>
        <dbReference type="ARBA" id="ARBA00022793"/>
    </source>
</evidence>
<evidence type="ECO:0000256" key="12">
    <source>
        <dbReference type="ARBA" id="ARBA00024326"/>
    </source>
</evidence>
<name>A0A430AB60_9ENTE</name>
<evidence type="ECO:0000256" key="11">
    <source>
        <dbReference type="ARBA" id="ARBA00023317"/>
    </source>
</evidence>
<comment type="pathway">
    <text evidence="2">Lipid metabolism.</text>
</comment>
<keyword evidence="6" id="KW-0443">Lipid metabolism</keyword>
<keyword evidence="9" id="KW-0456">Lyase</keyword>
<comment type="pathway">
    <text evidence="12">Phospholipid metabolism; phosphatidylethanolamine biosynthesis.</text>
</comment>
<dbReference type="PANTHER" id="PTHR10067">
    <property type="entry name" value="PHOSPHATIDYLSERINE DECARBOXYLASE"/>
    <property type="match status" value="1"/>
</dbReference>
<evidence type="ECO:0000256" key="9">
    <source>
        <dbReference type="ARBA" id="ARBA00023239"/>
    </source>
</evidence>
<evidence type="ECO:0000256" key="7">
    <source>
        <dbReference type="ARBA" id="ARBA00023145"/>
    </source>
</evidence>
<dbReference type="UniPathway" id="UPA00558"/>
<dbReference type="GO" id="GO:0006646">
    <property type="term" value="P:phosphatidylethanolamine biosynthetic process"/>
    <property type="evidence" value="ECO:0007669"/>
    <property type="project" value="UniProtKB-UniPathway"/>
</dbReference>
<dbReference type="EC" id="4.1.1.65" evidence="3"/>
<evidence type="ECO:0000256" key="1">
    <source>
        <dbReference type="ARBA" id="ARBA00001928"/>
    </source>
</evidence>
<keyword evidence="7" id="KW-0865">Zymogen</keyword>
<evidence type="ECO:0000256" key="4">
    <source>
        <dbReference type="ARBA" id="ARBA00022516"/>
    </source>
</evidence>
<dbReference type="RefSeq" id="WP_245977912.1">
    <property type="nucleotide sequence ID" value="NZ_CBCRYB010000013.1"/>
</dbReference>
<comment type="cofactor">
    <cofactor evidence="1">
        <name>pyruvate</name>
        <dbReference type="ChEBI" id="CHEBI:15361"/>
    </cofactor>
</comment>
<reference evidence="13 14" key="1">
    <citation type="submission" date="2017-05" db="EMBL/GenBank/DDBJ databases">
        <title>Vagococcus spp. assemblies.</title>
        <authorList>
            <person name="Gulvik C.A."/>
        </authorList>
    </citation>
    <scope>NUCLEOTIDE SEQUENCE [LARGE SCALE GENOMIC DNA]</scope>
    <source>
        <strain evidence="13 14">CCUG 41755</strain>
    </source>
</reference>
<dbReference type="AlphaFoldDB" id="A0A430AB60"/>
<evidence type="ECO:0000256" key="3">
    <source>
        <dbReference type="ARBA" id="ARBA00012243"/>
    </source>
</evidence>
<dbReference type="EMBL" id="NGJY01000001">
    <property type="protein sequence ID" value="RSU04474.1"/>
    <property type="molecule type" value="Genomic_DNA"/>
</dbReference>
<keyword evidence="5" id="KW-0210">Decarboxylase</keyword>
<keyword evidence="8" id="KW-0594">Phospholipid biosynthesis</keyword>
<keyword evidence="4" id="KW-0444">Lipid biosynthesis</keyword>
<dbReference type="Proteomes" id="UP000287101">
    <property type="component" value="Unassembled WGS sequence"/>
</dbReference>
<organism evidence="13 14">
    <name type="scientific">Vagococcus fessus</name>
    <dbReference type="NCBI Taxonomy" id="120370"/>
    <lineage>
        <taxon>Bacteria</taxon>
        <taxon>Bacillati</taxon>
        <taxon>Bacillota</taxon>
        <taxon>Bacilli</taxon>
        <taxon>Lactobacillales</taxon>
        <taxon>Enterococcaceae</taxon>
        <taxon>Vagococcus</taxon>
    </lineage>
</organism>
<sequence length="259" mass="29887">MLKKIVYKSWTSVLKMSFFAKCADKLTGSKWSSKLIPWYIKHYQVSETTINRPLAEYNSLQDFFTRKMDLSSIEFKQKDNLYISPVEAKVKDFGEITPDKKFFIKDNYYSLIELLGDDTLDTSNSHFIILYLSPKNYHRFHAPITGQYSMLRKLGKSSYPVNDAATTYIDGLFTKNHRGVYQMNDDFYVPVGALNINSIQETFENGMTLAAGEELGYFNFGSTVVLFFMNKTIEWSKDIEKEKSINLGDDIATIIFDRG</sequence>
<evidence type="ECO:0000256" key="2">
    <source>
        <dbReference type="ARBA" id="ARBA00005189"/>
    </source>
</evidence>
<accession>A0A430AB60</accession>
<evidence type="ECO:0000313" key="13">
    <source>
        <dbReference type="EMBL" id="RSU04474.1"/>
    </source>
</evidence>
<proteinExistence type="predicted"/>
<keyword evidence="10" id="KW-1208">Phospholipid metabolism</keyword>
<evidence type="ECO:0000256" key="10">
    <source>
        <dbReference type="ARBA" id="ARBA00023264"/>
    </source>
</evidence>
<evidence type="ECO:0000313" key="14">
    <source>
        <dbReference type="Proteomes" id="UP000287101"/>
    </source>
</evidence>
<protein>
    <recommendedName>
        <fullName evidence="3">phosphatidylserine decarboxylase</fullName>
        <ecNumber evidence="3">4.1.1.65</ecNumber>
    </recommendedName>
</protein>
<evidence type="ECO:0000256" key="8">
    <source>
        <dbReference type="ARBA" id="ARBA00023209"/>
    </source>
</evidence>
<comment type="caution">
    <text evidence="13">The sequence shown here is derived from an EMBL/GenBank/DDBJ whole genome shotgun (WGS) entry which is preliminary data.</text>
</comment>
<keyword evidence="14" id="KW-1185">Reference proteome</keyword>
<gene>
    <name evidence="13" type="ORF">CBF31_00190</name>
</gene>
<keyword evidence="11" id="KW-0670">Pyruvate</keyword>